<name>A0A150X562_9BACT</name>
<dbReference type="Proteomes" id="UP000075606">
    <property type="component" value="Unassembled WGS sequence"/>
</dbReference>
<comment type="caution">
    <text evidence="1">The sequence shown here is derived from an EMBL/GenBank/DDBJ whole genome shotgun (WGS) entry which is preliminary data.</text>
</comment>
<dbReference type="RefSeq" id="WP_068222766.1">
    <property type="nucleotide sequence ID" value="NZ_LRPC01000028.1"/>
</dbReference>
<dbReference type="STRING" id="333140.AWW68_14265"/>
<gene>
    <name evidence="1" type="ORF">AWW68_14265</name>
</gene>
<proteinExistence type="predicted"/>
<protein>
    <submittedName>
        <fullName evidence="1">Uncharacterized protein</fullName>
    </submittedName>
</protein>
<reference evidence="1 2" key="1">
    <citation type="submission" date="2016-01" db="EMBL/GenBank/DDBJ databases">
        <title>Genome sequencing of Roseivirga spongicola UST030701-084.</title>
        <authorList>
            <person name="Selvaratnam C."/>
            <person name="Thevarajoo S."/>
            <person name="Goh K.M."/>
            <person name="Ee R."/>
            <person name="Chan K.-G."/>
            <person name="Chong C.S."/>
        </authorList>
    </citation>
    <scope>NUCLEOTIDE SEQUENCE [LARGE SCALE GENOMIC DNA]</scope>
    <source>
        <strain evidence="1 2">UST030701-084</strain>
    </source>
</reference>
<keyword evidence="2" id="KW-1185">Reference proteome</keyword>
<dbReference type="EMBL" id="LRPC01000028">
    <property type="protein sequence ID" value="KYG73833.1"/>
    <property type="molecule type" value="Genomic_DNA"/>
</dbReference>
<dbReference type="AlphaFoldDB" id="A0A150X562"/>
<organism evidence="1 2">
    <name type="scientific">Roseivirga spongicola</name>
    <dbReference type="NCBI Taxonomy" id="333140"/>
    <lineage>
        <taxon>Bacteria</taxon>
        <taxon>Pseudomonadati</taxon>
        <taxon>Bacteroidota</taxon>
        <taxon>Cytophagia</taxon>
        <taxon>Cytophagales</taxon>
        <taxon>Roseivirgaceae</taxon>
        <taxon>Roseivirga</taxon>
    </lineage>
</organism>
<sequence length="97" mass="11298">MTDTVKKTKLGTVTKIRSNSGKENERVYIKIRTEEEEKGETQEKDYWCWVIPDNEGAKWIIQIALAAKINNLSIYMLGKEVQDSNEVRYQILEFGIE</sequence>
<evidence type="ECO:0000313" key="1">
    <source>
        <dbReference type="EMBL" id="KYG73833.1"/>
    </source>
</evidence>
<evidence type="ECO:0000313" key="2">
    <source>
        <dbReference type="Proteomes" id="UP000075606"/>
    </source>
</evidence>
<accession>A0A150X562</accession>